<keyword evidence="12 17" id="KW-0598">Phosphotransferase system</keyword>
<evidence type="ECO:0000256" key="5">
    <source>
        <dbReference type="ARBA" id="ARBA00007837"/>
    </source>
</evidence>
<keyword evidence="24" id="KW-0670">Pyruvate</keyword>
<comment type="function">
    <text evidence="3 17">General (non sugar-specific) component of the phosphoenolpyruvate-dependent sugar phosphotransferase system (sugar PTS). This major carbohydrate active-transport system catalyzes the phosphorylation of incoming sugar substrates concomitantly with their translocation across the cell membrane. Enzyme I transfers the phosphoryl group from phosphoenolpyruvate (PEP) to the phosphoryl carrier protein (HPr).</text>
</comment>
<dbReference type="Pfam" id="PF05524">
    <property type="entry name" value="PEP-utilisers_N"/>
    <property type="match status" value="1"/>
</dbReference>
<dbReference type="SUPFAM" id="SSF47831">
    <property type="entry name" value="Enzyme I of the PEP:sugar phosphotransferase system HPr-binding (sub)domain"/>
    <property type="match status" value="1"/>
</dbReference>
<comment type="caution">
    <text evidence="24">The sequence shown here is derived from an EMBL/GenBank/DDBJ whole genome shotgun (WGS) entry which is preliminary data.</text>
</comment>
<keyword evidence="9 17" id="KW-0963">Cytoplasm</keyword>
<proteinExistence type="inferred from homology"/>
<dbReference type="InterPro" id="IPR015813">
    <property type="entry name" value="Pyrv/PenolPyrv_kinase-like_dom"/>
</dbReference>
<organism evidence="24 25">
    <name type="scientific">Seleniivibrio woodruffii</name>
    <dbReference type="NCBI Taxonomy" id="1078050"/>
    <lineage>
        <taxon>Bacteria</taxon>
        <taxon>Pseudomonadati</taxon>
        <taxon>Deferribacterota</taxon>
        <taxon>Deferribacteres</taxon>
        <taxon>Deferribacterales</taxon>
        <taxon>Geovibrionaceae</taxon>
        <taxon>Seleniivibrio</taxon>
    </lineage>
</organism>
<dbReference type="GO" id="GO:0016301">
    <property type="term" value="F:kinase activity"/>
    <property type="evidence" value="ECO:0007669"/>
    <property type="project" value="UniProtKB-KW"/>
</dbReference>
<dbReference type="Gene3D" id="3.50.30.10">
    <property type="entry name" value="Phosphohistidine domain"/>
    <property type="match status" value="1"/>
</dbReference>
<evidence type="ECO:0000256" key="1">
    <source>
        <dbReference type="ARBA" id="ARBA00000683"/>
    </source>
</evidence>
<keyword evidence="8 17" id="KW-0813">Transport</keyword>
<evidence type="ECO:0000259" key="22">
    <source>
        <dbReference type="Pfam" id="PF02896"/>
    </source>
</evidence>
<dbReference type="AlphaFoldDB" id="A0A4R1K903"/>
<dbReference type="RefSeq" id="WP_132873706.1">
    <property type="nucleotide sequence ID" value="NZ_JAJUHT010000001.1"/>
</dbReference>
<evidence type="ECO:0000256" key="6">
    <source>
        <dbReference type="ARBA" id="ARBA00012232"/>
    </source>
</evidence>
<evidence type="ECO:0000256" key="10">
    <source>
        <dbReference type="ARBA" id="ARBA00022597"/>
    </source>
</evidence>
<dbReference type="InterPro" id="IPR008731">
    <property type="entry name" value="PTS_EIN"/>
</dbReference>
<dbReference type="Gene3D" id="3.20.20.60">
    <property type="entry name" value="Phosphoenolpyruvate-binding domains"/>
    <property type="match status" value="1"/>
</dbReference>
<dbReference type="InterPro" id="IPR000121">
    <property type="entry name" value="PEP_util_C"/>
</dbReference>
<keyword evidence="11 17" id="KW-0808">Transferase</keyword>
<dbReference type="EC" id="2.7.3.9" evidence="6 17"/>
<feature type="domain" description="Phosphotransferase system enzyme I N-terminal" evidence="23">
    <location>
        <begin position="5"/>
        <end position="128"/>
    </location>
</feature>
<dbReference type="InterPro" id="IPR023151">
    <property type="entry name" value="PEP_util_CS"/>
</dbReference>
<reference evidence="24 25" key="1">
    <citation type="submission" date="2019-03" db="EMBL/GenBank/DDBJ databases">
        <title>Genomic Encyclopedia of Type Strains, Phase IV (KMG-IV): sequencing the most valuable type-strain genomes for metagenomic binning, comparative biology and taxonomic classification.</title>
        <authorList>
            <person name="Goeker M."/>
        </authorList>
    </citation>
    <scope>NUCLEOTIDE SEQUENCE [LARGE SCALE GENOMIC DNA]</scope>
    <source>
        <strain evidence="24 25">DSM 24984</strain>
    </source>
</reference>
<evidence type="ECO:0000256" key="14">
    <source>
        <dbReference type="ARBA" id="ARBA00022777"/>
    </source>
</evidence>
<dbReference type="SUPFAM" id="SSF52009">
    <property type="entry name" value="Phosphohistidine domain"/>
    <property type="match status" value="1"/>
</dbReference>
<feature type="binding site" evidence="20">
    <location>
        <position position="456"/>
    </location>
    <ligand>
        <name>Mg(2+)</name>
        <dbReference type="ChEBI" id="CHEBI:18420"/>
    </ligand>
</feature>
<feature type="active site" description="Tele-phosphohistidine intermediate" evidence="18">
    <location>
        <position position="191"/>
    </location>
</feature>
<evidence type="ECO:0000256" key="3">
    <source>
        <dbReference type="ARBA" id="ARBA00002728"/>
    </source>
</evidence>
<dbReference type="EMBL" id="SMGG01000004">
    <property type="protein sequence ID" value="TCK60842.1"/>
    <property type="molecule type" value="Genomic_DNA"/>
</dbReference>
<evidence type="ECO:0000256" key="17">
    <source>
        <dbReference type="PIRNR" id="PIRNR000732"/>
    </source>
</evidence>
<gene>
    <name evidence="24" type="ORF">C8D98_1721</name>
</gene>
<evidence type="ECO:0000256" key="13">
    <source>
        <dbReference type="ARBA" id="ARBA00022723"/>
    </source>
</evidence>
<dbReference type="InterPro" id="IPR040442">
    <property type="entry name" value="Pyrv_kinase-like_dom_sf"/>
</dbReference>
<dbReference type="InterPro" id="IPR036618">
    <property type="entry name" value="PtsI_HPr-bd_sf"/>
</dbReference>
<dbReference type="SUPFAM" id="SSF51621">
    <property type="entry name" value="Phosphoenolpyruvate/pyruvate domain"/>
    <property type="match status" value="1"/>
</dbReference>
<evidence type="ECO:0000313" key="24">
    <source>
        <dbReference type="EMBL" id="TCK60842.1"/>
    </source>
</evidence>
<dbReference type="PANTHER" id="PTHR46244:SF3">
    <property type="entry name" value="PHOSPHOENOLPYRUVATE-PROTEIN PHOSPHOTRANSFERASE"/>
    <property type="match status" value="1"/>
</dbReference>
<comment type="subcellular location">
    <subcellularLocation>
        <location evidence="4 17">Cytoplasm</location>
    </subcellularLocation>
</comment>
<comment type="catalytic activity">
    <reaction evidence="1 17">
        <text>L-histidyl-[protein] + phosphoenolpyruvate = N(pros)-phospho-L-histidyl-[protein] + pyruvate</text>
        <dbReference type="Rhea" id="RHEA:23880"/>
        <dbReference type="Rhea" id="RHEA-COMP:9745"/>
        <dbReference type="Rhea" id="RHEA-COMP:9746"/>
        <dbReference type="ChEBI" id="CHEBI:15361"/>
        <dbReference type="ChEBI" id="CHEBI:29979"/>
        <dbReference type="ChEBI" id="CHEBI:58702"/>
        <dbReference type="ChEBI" id="CHEBI:64837"/>
        <dbReference type="EC" id="2.7.3.9"/>
    </reaction>
</comment>
<feature type="binding site" evidence="20">
    <location>
        <position position="432"/>
    </location>
    <ligand>
        <name>Mg(2+)</name>
        <dbReference type="ChEBI" id="CHEBI:18420"/>
    </ligand>
</feature>
<accession>A0A4R1K903</accession>
<dbReference type="InterPro" id="IPR050499">
    <property type="entry name" value="PEP-utilizing_PTS_enzyme"/>
</dbReference>
<dbReference type="InterPro" id="IPR024692">
    <property type="entry name" value="PTS_EI"/>
</dbReference>
<evidence type="ECO:0000256" key="18">
    <source>
        <dbReference type="PIRSR" id="PIRSR000732-1"/>
    </source>
</evidence>
<evidence type="ECO:0000256" key="20">
    <source>
        <dbReference type="PIRSR" id="PIRSR000732-3"/>
    </source>
</evidence>
<evidence type="ECO:0000256" key="2">
    <source>
        <dbReference type="ARBA" id="ARBA00001946"/>
    </source>
</evidence>
<dbReference type="Pfam" id="PF00391">
    <property type="entry name" value="PEP-utilizers"/>
    <property type="match status" value="1"/>
</dbReference>
<dbReference type="GO" id="GO:0046872">
    <property type="term" value="F:metal ion binding"/>
    <property type="evidence" value="ECO:0007669"/>
    <property type="project" value="UniProtKB-KW"/>
</dbReference>
<dbReference type="Proteomes" id="UP000294614">
    <property type="component" value="Unassembled WGS sequence"/>
</dbReference>
<evidence type="ECO:0000259" key="23">
    <source>
        <dbReference type="Pfam" id="PF05524"/>
    </source>
</evidence>
<keyword evidence="25" id="KW-1185">Reference proteome</keyword>
<dbReference type="Pfam" id="PF02896">
    <property type="entry name" value="PEP-utilizers_C"/>
    <property type="match status" value="1"/>
</dbReference>
<dbReference type="PIRSF" id="PIRSF000732">
    <property type="entry name" value="PTS_enzyme_I"/>
    <property type="match status" value="1"/>
</dbReference>
<sequence length="580" mass="65091">MKILKGIASSDGISYGICYIVDRTKVPVKKYSIAPEEAQYETARLKSAVKKTAWFIEQSKNISKDSLSEENTFIFDIYLMLLKDTMLTGEAERLITDKLINAEYALDTACAGLVERFSMSENEYLRERKTDVINVVQKILRFMAGGGPDSILKVEDAEIIIAHDLSPADTSHMKKNNIKGFATDLGSKTSHTSILARSLGIPAVVGLADIAKVAQTGDFIIIDGFEGLVVINPDDETLESYKLKGNRYSDYVCELALMQGEPSVTKDGVNIMLFSNIETNDEFGKVNEYKSDGVGLYRTEYIYMEHGDVDEDTQFNILKEAAELNYGRPLTIRTFDLGSDKLSKYMPHPKEQNPAMGLRAIRYSLKYSHFFMKQLRAVLRVSAFGNVKLMFPMISGLEELRDCKNALNEAKRQLRDEGVVFNENIRVGVMMELPSLAVISEMAALEVDFFSVGTNDLIQYALGIDRNNEYVAYLYEPCHPAVRSLLKKIVSSANTAKIECTVCGEMAGEPKYIPLLIGMGYRQLSMSPSSILRARMIIRSLNVSDCEELVRDLTSCPYAKDAEDRLMEFIRNKSTDVYFH</sequence>
<evidence type="ECO:0000256" key="4">
    <source>
        <dbReference type="ARBA" id="ARBA00004496"/>
    </source>
</evidence>
<keyword evidence="10 17" id="KW-0762">Sugar transport</keyword>
<evidence type="ECO:0000256" key="19">
    <source>
        <dbReference type="PIRSR" id="PIRSR000732-2"/>
    </source>
</evidence>
<name>A0A4R1K903_9BACT</name>
<dbReference type="InterPro" id="IPR008279">
    <property type="entry name" value="PEP-util_enz_mobile_dom"/>
</dbReference>
<keyword evidence="13 17" id="KW-0479">Metal-binding</keyword>
<dbReference type="OrthoDB" id="9765468at2"/>
<dbReference type="PROSITE" id="PS00742">
    <property type="entry name" value="PEP_ENZYMES_2"/>
    <property type="match status" value="1"/>
</dbReference>
<keyword evidence="14 17" id="KW-0418">Kinase</keyword>
<dbReference type="GO" id="GO:0008965">
    <property type="term" value="F:phosphoenolpyruvate-protein phosphotransferase activity"/>
    <property type="evidence" value="ECO:0007669"/>
    <property type="project" value="UniProtKB-EC"/>
</dbReference>
<feature type="binding site" evidence="19">
    <location>
        <position position="333"/>
    </location>
    <ligand>
        <name>phosphoenolpyruvate</name>
        <dbReference type="ChEBI" id="CHEBI:58702"/>
    </ligand>
</feature>
<keyword evidence="15 17" id="KW-0460">Magnesium</keyword>
<evidence type="ECO:0000256" key="9">
    <source>
        <dbReference type="ARBA" id="ARBA00022490"/>
    </source>
</evidence>
<feature type="binding site" evidence="19">
    <location>
        <position position="466"/>
    </location>
    <ligand>
        <name>phosphoenolpyruvate</name>
        <dbReference type="ChEBI" id="CHEBI:58702"/>
    </ligand>
</feature>
<evidence type="ECO:0000256" key="8">
    <source>
        <dbReference type="ARBA" id="ARBA00022448"/>
    </source>
</evidence>
<evidence type="ECO:0000313" key="25">
    <source>
        <dbReference type="Proteomes" id="UP000294614"/>
    </source>
</evidence>
<evidence type="ECO:0000256" key="16">
    <source>
        <dbReference type="ARBA" id="ARBA00033235"/>
    </source>
</evidence>
<protein>
    <recommendedName>
        <fullName evidence="7 17">Phosphoenolpyruvate-protein phosphotransferase</fullName>
        <ecNumber evidence="6 17">2.7.3.9</ecNumber>
    </recommendedName>
    <alternativeName>
        <fullName evidence="16 17">Phosphotransferase system, enzyme I</fullName>
    </alternativeName>
</protein>
<dbReference type="InterPro" id="IPR036637">
    <property type="entry name" value="Phosphohistidine_dom_sf"/>
</dbReference>
<dbReference type="GO" id="GO:0005737">
    <property type="term" value="C:cytoplasm"/>
    <property type="evidence" value="ECO:0007669"/>
    <property type="project" value="UniProtKB-SubCell"/>
</dbReference>
<dbReference type="GO" id="GO:0009401">
    <property type="term" value="P:phosphoenolpyruvate-dependent sugar phosphotransferase system"/>
    <property type="evidence" value="ECO:0007669"/>
    <property type="project" value="UniProtKB-KW"/>
</dbReference>
<comment type="similarity">
    <text evidence="5 17">Belongs to the PEP-utilizing enzyme family.</text>
</comment>
<evidence type="ECO:0000259" key="21">
    <source>
        <dbReference type="Pfam" id="PF00391"/>
    </source>
</evidence>
<evidence type="ECO:0000256" key="11">
    <source>
        <dbReference type="ARBA" id="ARBA00022679"/>
    </source>
</evidence>
<dbReference type="Gene3D" id="1.10.274.10">
    <property type="entry name" value="PtsI, HPr-binding domain"/>
    <property type="match status" value="1"/>
</dbReference>
<evidence type="ECO:0000256" key="7">
    <source>
        <dbReference type="ARBA" id="ARBA00016544"/>
    </source>
</evidence>
<dbReference type="NCBIfam" id="TIGR01417">
    <property type="entry name" value="PTS_I_fam"/>
    <property type="match status" value="1"/>
</dbReference>
<feature type="domain" description="PEP-utilising enzyme C-terminal" evidence="22">
    <location>
        <begin position="258"/>
        <end position="542"/>
    </location>
</feature>
<comment type="cofactor">
    <cofactor evidence="2 17 20">
        <name>Mg(2+)</name>
        <dbReference type="ChEBI" id="CHEBI:18420"/>
    </cofactor>
</comment>
<feature type="binding site" evidence="19">
    <location>
        <position position="298"/>
    </location>
    <ligand>
        <name>phosphoenolpyruvate</name>
        <dbReference type="ChEBI" id="CHEBI:58702"/>
    </ligand>
</feature>
<evidence type="ECO:0000256" key="15">
    <source>
        <dbReference type="ARBA" id="ARBA00022842"/>
    </source>
</evidence>
<feature type="active site" description="Proton donor" evidence="18">
    <location>
        <position position="503"/>
    </location>
</feature>
<dbReference type="PANTHER" id="PTHR46244">
    <property type="entry name" value="PHOSPHOENOLPYRUVATE-PROTEIN PHOSPHOTRANSFERASE"/>
    <property type="match status" value="1"/>
</dbReference>
<dbReference type="InterPro" id="IPR006318">
    <property type="entry name" value="PTS_EI-like"/>
</dbReference>
<feature type="domain" description="PEP-utilising enzyme mobile" evidence="21">
    <location>
        <begin position="155"/>
        <end position="227"/>
    </location>
</feature>
<dbReference type="PRINTS" id="PR01736">
    <property type="entry name" value="PHPHTRNFRASE"/>
</dbReference>
<feature type="binding site" evidence="19">
    <location>
        <begin position="455"/>
        <end position="456"/>
    </location>
    <ligand>
        <name>phosphoenolpyruvate</name>
        <dbReference type="ChEBI" id="CHEBI:58702"/>
    </ligand>
</feature>
<evidence type="ECO:0000256" key="12">
    <source>
        <dbReference type="ARBA" id="ARBA00022683"/>
    </source>
</evidence>